<feature type="transmembrane region" description="Helical" evidence="1">
    <location>
        <begin position="6"/>
        <end position="25"/>
    </location>
</feature>
<dbReference type="EMBL" id="JBHTKH010000001">
    <property type="protein sequence ID" value="MFD1052727.1"/>
    <property type="molecule type" value="Genomic_DNA"/>
</dbReference>
<reference evidence="3" key="1">
    <citation type="journal article" date="2019" name="Int. J. Syst. Evol. Microbiol.">
        <title>The Global Catalogue of Microorganisms (GCM) 10K type strain sequencing project: providing services to taxonomists for standard genome sequencing and annotation.</title>
        <authorList>
            <consortium name="The Broad Institute Genomics Platform"/>
            <consortium name="The Broad Institute Genome Sequencing Center for Infectious Disease"/>
            <person name="Wu L."/>
            <person name="Ma J."/>
        </authorList>
    </citation>
    <scope>NUCLEOTIDE SEQUENCE [LARGE SCALE GENOMIC DNA]</scope>
    <source>
        <strain evidence="3">CCUG 57508</strain>
    </source>
</reference>
<dbReference type="NCBIfam" id="TIGR02115">
    <property type="entry name" value="potass_kdpF"/>
    <property type="match status" value="1"/>
</dbReference>
<gene>
    <name evidence="2" type="primary">kdpF</name>
    <name evidence="2" type="ORF">ACFQ2V_00295</name>
</gene>
<keyword evidence="1" id="KW-0472">Membrane</keyword>
<sequence>MVTNILLGLVALALLGYLVHVLLHADRF</sequence>
<dbReference type="RefSeq" id="WP_386051010.1">
    <property type="nucleotide sequence ID" value="NZ_JBHTKH010000001.1"/>
</dbReference>
<keyword evidence="3" id="KW-1185">Reference proteome</keyword>
<evidence type="ECO:0000313" key="3">
    <source>
        <dbReference type="Proteomes" id="UP001597046"/>
    </source>
</evidence>
<keyword evidence="1" id="KW-1133">Transmembrane helix</keyword>
<dbReference type="Pfam" id="PF09604">
    <property type="entry name" value="Potass_KdpF"/>
    <property type="match status" value="1"/>
</dbReference>
<accession>A0ABW3MPZ4</accession>
<evidence type="ECO:0000256" key="1">
    <source>
        <dbReference type="SAM" id="Phobius"/>
    </source>
</evidence>
<evidence type="ECO:0000313" key="2">
    <source>
        <dbReference type="EMBL" id="MFD1052727.1"/>
    </source>
</evidence>
<protein>
    <submittedName>
        <fullName evidence="2">K(+)-transporting ATPase subunit F</fullName>
    </submittedName>
</protein>
<organism evidence="2 3">
    <name type="scientific">Terrabacter terrigena</name>
    <dbReference type="NCBI Taxonomy" id="574718"/>
    <lineage>
        <taxon>Bacteria</taxon>
        <taxon>Bacillati</taxon>
        <taxon>Actinomycetota</taxon>
        <taxon>Actinomycetes</taxon>
        <taxon>Micrococcales</taxon>
        <taxon>Intrasporangiaceae</taxon>
        <taxon>Terrabacter</taxon>
    </lineage>
</organism>
<comment type="caution">
    <text evidence="2">The sequence shown here is derived from an EMBL/GenBank/DDBJ whole genome shotgun (WGS) entry which is preliminary data.</text>
</comment>
<keyword evidence="1" id="KW-0812">Transmembrane</keyword>
<dbReference type="InterPro" id="IPR011726">
    <property type="entry name" value="KdpF"/>
</dbReference>
<name>A0ABW3MPZ4_9MICO</name>
<proteinExistence type="predicted"/>
<dbReference type="Proteomes" id="UP001597046">
    <property type="component" value="Unassembled WGS sequence"/>
</dbReference>